<dbReference type="SUPFAM" id="SSF46548">
    <property type="entry name" value="alpha-helical ferredoxin"/>
    <property type="match status" value="1"/>
</dbReference>
<dbReference type="Gene3D" id="3.30.70.3270">
    <property type="match status" value="1"/>
</dbReference>
<evidence type="ECO:0000256" key="3">
    <source>
        <dbReference type="ARBA" id="ARBA00022737"/>
    </source>
</evidence>
<evidence type="ECO:0000313" key="9">
    <source>
        <dbReference type="Proteomes" id="UP000438699"/>
    </source>
</evidence>
<keyword evidence="5" id="KW-0411">Iron-sulfur</keyword>
<feature type="compositionally biased region" description="Basic and acidic residues" evidence="6">
    <location>
        <begin position="131"/>
        <end position="158"/>
    </location>
</feature>
<evidence type="ECO:0000313" key="8">
    <source>
        <dbReference type="EMBL" id="KAB1442942.1"/>
    </source>
</evidence>
<keyword evidence="9" id="KW-1185">Reference proteome</keyword>
<keyword evidence="3" id="KW-0677">Repeat</keyword>
<dbReference type="Proteomes" id="UP000438699">
    <property type="component" value="Unassembled WGS sequence"/>
</dbReference>
<evidence type="ECO:0000259" key="7">
    <source>
        <dbReference type="PROSITE" id="PS51379"/>
    </source>
</evidence>
<dbReference type="InterPro" id="IPR017896">
    <property type="entry name" value="4Fe4S_Fe-S-bd"/>
</dbReference>
<dbReference type="PANTHER" id="PTHR10849">
    <property type="entry name" value="NADH DEHYDROGENASE UBIQUINONE IRON-SULFUR PROTEIN 8, MITOCHONDRIAL"/>
    <property type="match status" value="1"/>
</dbReference>
<dbReference type="PROSITE" id="PS51379">
    <property type="entry name" value="4FE4S_FER_2"/>
    <property type="match status" value="2"/>
</dbReference>
<keyword evidence="2" id="KW-0479">Metal-binding</keyword>
<keyword evidence="4" id="KW-0408">Iron</keyword>
<dbReference type="GO" id="GO:0046872">
    <property type="term" value="F:metal ion binding"/>
    <property type="evidence" value="ECO:0007669"/>
    <property type="project" value="UniProtKB-KW"/>
</dbReference>
<evidence type="ECO:0000256" key="4">
    <source>
        <dbReference type="ARBA" id="ARBA00023004"/>
    </source>
</evidence>
<evidence type="ECO:0000256" key="1">
    <source>
        <dbReference type="ARBA" id="ARBA00022485"/>
    </source>
</evidence>
<feature type="region of interest" description="Disordered" evidence="6">
    <location>
        <begin position="99"/>
        <end position="158"/>
    </location>
</feature>
<dbReference type="GO" id="GO:0016651">
    <property type="term" value="F:oxidoreductase activity, acting on NAD(P)H"/>
    <property type="evidence" value="ECO:0007669"/>
    <property type="project" value="InterPro"/>
</dbReference>
<dbReference type="PROSITE" id="PS00198">
    <property type="entry name" value="4FE4S_FER_1"/>
    <property type="match status" value="2"/>
</dbReference>
<accession>A0A6N6N432</accession>
<feature type="domain" description="4Fe-4S ferredoxin-type" evidence="7">
    <location>
        <begin position="34"/>
        <end position="63"/>
    </location>
</feature>
<dbReference type="RefSeq" id="WP_151149132.1">
    <property type="nucleotide sequence ID" value="NZ_WAIE01000001.1"/>
</dbReference>
<reference evidence="8 9" key="1">
    <citation type="journal article" date="2017" name="Int. J. Syst. Evol. Microbiol.">
        <title>Desulfovibrio senegalensis sp. nov., a mesophilic sulfate reducer isolated from marine sediment.</title>
        <authorList>
            <person name="Thioye A."/>
            <person name="Gam Z.B.A."/>
            <person name="Mbengue M."/>
            <person name="Cayol J.L."/>
            <person name="Joseph-Bartoli M."/>
            <person name="Toure-Kane C."/>
            <person name="Labat M."/>
        </authorList>
    </citation>
    <scope>NUCLEOTIDE SEQUENCE [LARGE SCALE GENOMIC DNA]</scope>
    <source>
        <strain evidence="8 9">DSM 101509</strain>
    </source>
</reference>
<dbReference type="InterPro" id="IPR010226">
    <property type="entry name" value="NADH_quinone_OxRdtase_chainI"/>
</dbReference>
<name>A0A6N6N432_9BACT</name>
<dbReference type="InterPro" id="IPR017900">
    <property type="entry name" value="4Fe4S_Fe_S_CS"/>
</dbReference>
<feature type="domain" description="4Fe-4S ferredoxin-type" evidence="7">
    <location>
        <begin position="65"/>
        <end position="94"/>
    </location>
</feature>
<protein>
    <submittedName>
        <fullName evidence="8">4Fe-4S ferredoxin</fullName>
    </submittedName>
</protein>
<dbReference type="GO" id="GO:0016020">
    <property type="term" value="C:membrane"/>
    <property type="evidence" value="ECO:0007669"/>
    <property type="project" value="InterPro"/>
</dbReference>
<keyword evidence="1" id="KW-0004">4Fe-4S</keyword>
<evidence type="ECO:0000256" key="6">
    <source>
        <dbReference type="SAM" id="MobiDB-lite"/>
    </source>
</evidence>
<comment type="caution">
    <text evidence="8">The sequence shown here is derived from an EMBL/GenBank/DDBJ whole genome shotgun (WGS) entry which is preliminary data.</text>
</comment>
<gene>
    <name evidence="8" type="ORF">F8A88_01325</name>
</gene>
<evidence type="ECO:0000256" key="5">
    <source>
        <dbReference type="ARBA" id="ARBA00023014"/>
    </source>
</evidence>
<dbReference type="OrthoDB" id="9808559at2"/>
<dbReference type="GO" id="GO:0051539">
    <property type="term" value="F:4 iron, 4 sulfur cluster binding"/>
    <property type="evidence" value="ECO:0007669"/>
    <property type="project" value="UniProtKB-KW"/>
</dbReference>
<dbReference type="Pfam" id="PF13187">
    <property type="entry name" value="Fer4_9"/>
    <property type="match status" value="1"/>
</dbReference>
<proteinExistence type="predicted"/>
<dbReference type="EMBL" id="WAIE01000001">
    <property type="protein sequence ID" value="KAB1442942.1"/>
    <property type="molecule type" value="Genomic_DNA"/>
</dbReference>
<dbReference type="AlphaFoldDB" id="A0A6N6N432"/>
<evidence type="ECO:0000256" key="2">
    <source>
        <dbReference type="ARBA" id="ARBA00022723"/>
    </source>
</evidence>
<sequence length="158" mass="17518">MFTFTPTILKNLVNKPATRKYPFVKRAPFENYRGELYNNIDDCIFCGTCARKCPSVCITVDKKTGLWECDPFACVYCGICVDTCPTKCLHFHDVHRGPATQPQMLTMQGEPPKPKKKKAAAAKEAAPAKEAAAKDTAEKSEKPAKKKADSTKEDKADK</sequence>
<organism evidence="8 9">
    <name type="scientific">Pseudodesulfovibrio senegalensis</name>
    <dbReference type="NCBI Taxonomy" id="1721087"/>
    <lineage>
        <taxon>Bacteria</taxon>
        <taxon>Pseudomonadati</taxon>
        <taxon>Thermodesulfobacteriota</taxon>
        <taxon>Desulfovibrionia</taxon>
        <taxon>Desulfovibrionales</taxon>
        <taxon>Desulfovibrionaceae</taxon>
    </lineage>
</organism>